<organism evidence="1 2">
    <name type="scientific">Eumeta variegata</name>
    <name type="common">Bagworm moth</name>
    <name type="synonym">Eumeta japonica</name>
    <dbReference type="NCBI Taxonomy" id="151549"/>
    <lineage>
        <taxon>Eukaryota</taxon>
        <taxon>Metazoa</taxon>
        <taxon>Ecdysozoa</taxon>
        <taxon>Arthropoda</taxon>
        <taxon>Hexapoda</taxon>
        <taxon>Insecta</taxon>
        <taxon>Pterygota</taxon>
        <taxon>Neoptera</taxon>
        <taxon>Endopterygota</taxon>
        <taxon>Lepidoptera</taxon>
        <taxon>Glossata</taxon>
        <taxon>Ditrysia</taxon>
        <taxon>Tineoidea</taxon>
        <taxon>Psychidae</taxon>
        <taxon>Oiketicinae</taxon>
        <taxon>Eumeta</taxon>
    </lineage>
</organism>
<dbReference type="AlphaFoldDB" id="A0A4C1TH37"/>
<evidence type="ECO:0000313" key="2">
    <source>
        <dbReference type="Proteomes" id="UP000299102"/>
    </source>
</evidence>
<evidence type="ECO:0000313" key="1">
    <source>
        <dbReference type="EMBL" id="GBP12890.1"/>
    </source>
</evidence>
<dbReference type="Proteomes" id="UP000299102">
    <property type="component" value="Unassembled WGS sequence"/>
</dbReference>
<protein>
    <submittedName>
        <fullName evidence="1">Uncharacterized protein</fullName>
    </submittedName>
</protein>
<accession>A0A4C1TH37</accession>
<proteinExistence type="predicted"/>
<name>A0A4C1TH37_EUMVA</name>
<gene>
    <name evidence="1" type="ORF">EVAR_70190_1</name>
</gene>
<comment type="caution">
    <text evidence="1">The sequence shown here is derived from an EMBL/GenBank/DDBJ whole genome shotgun (WGS) entry which is preliminary data.</text>
</comment>
<dbReference type="EMBL" id="BGZK01005178">
    <property type="protein sequence ID" value="GBP12890.1"/>
    <property type="molecule type" value="Genomic_DNA"/>
</dbReference>
<reference evidence="1 2" key="1">
    <citation type="journal article" date="2019" name="Commun. Biol.">
        <title>The bagworm genome reveals a unique fibroin gene that provides high tensile strength.</title>
        <authorList>
            <person name="Kono N."/>
            <person name="Nakamura H."/>
            <person name="Ohtoshi R."/>
            <person name="Tomita M."/>
            <person name="Numata K."/>
            <person name="Arakawa K."/>
        </authorList>
    </citation>
    <scope>NUCLEOTIDE SEQUENCE [LARGE SCALE GENOMIC DNA]</scope>
</reference>
<keyword evidence="2" id="KW-1185">Reference proteome</keyword>
<sequence length="72" mass="8547">MYLIQVGAPLLKRKDRVTAHVVPIRFGSCEKRRGKPKIVIQLWKKLGWFQPPAANYKRDKPAQTDRRQFRQM</sequence>